<evidence type="ECO:0000313" key="4">
    <source>
        <dbReference type="Proteomes" id="UP001497512"/>
    </source>
</evidence>
<protein>
    <recommendedName>
        <fullName evidence="2">C2 domain-containing protein</fullName>
    </recommendedName>
</protein>
<reference evidence="3" key="1">
    <citation type="submission" date="2024-02" db="EMBL/GenBank/DDBJ databases">
        <authorList>
            <consortium name="ELIXIR-Norway"/>
            <consortium name="Elixir Norway"/>
        </authorList>
    </citation>
    <scope>NUCLEOTIDE SEQUENCE</scope>
</reference>
<accession>A0ABP0TVQ0</accession>
<dbReference type="PROSITE" id="PS50004">
    <property type="entry name" value="C2"/>
    <property type="match status" value="1"/>
</dbReference>
<dbReference type="InterPro" id="IPR044750">
    <property type="entry name" value="C2_SRC2/BAP"/>
</dbReference>
<dbReference type="PANTHER" id="PTHR32246:SF173">
    <property type="entry name" value="C2 DOMAIN-CONTAINING PROTEIN"/>
    <property type="match status" value="1"/>
</dbReference>
<gene>
    <name evidence="3" type="ORF">CSSPTR1EN2_LOCUS8179</name>
</gene>
<feature type="region of interest" description="Disordered" evidence="1">
    <location>
        <begin position="141"/>
        <end position="225"/>
    </location>
</feature>
<dbReference type="Gene3D" id="2.60.40.150">
    <property type="entry name" value="C2 domain"/>
    <property type="match status" value="1"/>
</dbReference>
<name>A0ABP0TVQ0_9BRYO</name>
<dbReference type="SUPFAM" id="SSF49562">
    <property type="entry name" value="C2 domain (Calcium/lipid-binding domain, CaLB)"/>
    <property type="match status" value="1"/>
</dbReference>
<dbReference type="Pfam" id="PF00168">
    <property type="entry name" value="C2"/>
    <property type="match status" value="1"/>
</dbReference>
<dbReference type="CDD" id="cd04051">
    <property type="entry name" value="C2_SRC2_like"/>
    <property type="match status" value="1"/>
</dbReference>
<dbReference type="InterPro" id="IPR035892">
    <property type="entry name" value="C2_domain_sf"/>
</dbReference>
<dbReference type="SMART" id="SM00239">
    <property type="entry name" value="C2"/>
    <property type="match status" value="1"/>
</dbReference>
<sequence length="497" mass="50123">MEQLVRKLEVTIISAQDLKDVSHYGKMTTFAVAWVHPSKKLATLVDSKNHVNPTWNTRIRLIVNEVVLQQQQQNVKLTVDIYNKSPGGSDDFVGSCSVPLSQLKNSEGAGADHAQIMSLRVYRRSGRIQGILSLSLKLGDVMQPRPMHPGQSISGRPSVPRPQVSMPRPASVPRPSAALPLQPNAAVMSSRYQQRYPSTQPPQYSNPQPVASAGPYANVRPSRPSARTGSLYSLVTSLERLAVDTVTAALGAAALHPSASNRLGAGGDGGYQGFAAGTNGGYHGFGGGPLHGFGGGAGQDQGFAGTGGYQGFGGGAQHGFGGGTGQDQGFVGTGGQQGFVGVAAGSGAGAGFGDDYGSGGFGVDVGGGFGVDVGGGFGVDVGGGFDVDVGGGFVDYGGAGGGFGVDVGDGFVDYGGAGGGFGIDAGGGFSVDAGIDLDGGGGGGGCGGGSGFGGDVAVVDAMDVKFTKEKSSIFNNLFFVQRCKVGDVSFSQFPHLI</sequence>
<proteinExistence type="predicted"/>
<evidence type="ECO:0000256" key="1">
    <source>
        <dbReference type="SAM" id="MobiDB-lite"/>
    </source>
</evidence>
<dbReference type="EMBL" id="OZ019907">
    <property type="protein sequence ID" value="CAK9206099.1"/>
    <property type="molecule type" value="Genomic_DNA"/>
</dbReference>
<evidence type="ECO:0000259" key="2">
    <source>
        <dbReference type="PROSITE" id="PS50004"/>
    </source>
</evidence>
<feature type="domain" description="C2" evidence="2">
    <location>
        <begin position="1"/>
        <end position="113"/>
    </location>
</feature>
<feature type="compositionally biased region" description="Polar residues" evidence="1">
    <location>
        <begin position="190"/>
        <end position="209"/>
    </location>
</feature>
<dbReference type="PANTHER" id="PTHR32246">
    <property type="entry name" value="INGRESSION PROTEIN FIC1"/>
    <property type="match status" value="1"/>
</dbReference>
<evidence type="ECO:0000313" key="3">
    <source>
        <dbReference type="EMBL" id="CAK9206099.1"/>
    </source>
</evidence>
<keyword evidence="4" id="KW-1185">Reference proteome</keyword>
<organism evidence="3 4">
    <name type="scientific">Sphagnum troendelagicum</name>
    <dbReference type="NCBI Taxonomy" id="128251"/>
    <lineage>
        <taxon>Eukaryota</taxon>
        <taxon>Viridiplantae</taxon>
        <taxon>Streptophyta</taxon>
        <taxon>Embryophyta</taxon>
        <taxon>Bryophyta</taxon>
        <taxon>Sphagnophytina</taxon>
        <taxon>Sphagnopsida</taxon>
        <taxon>Sphagnales</taxon>
        <taxon>Sphagnaceae</taxon>
        <taxon>Sphagnum</taxon>
    </lineage>
</organism>
<feature type="compositionally biased region" description="Low complexity" evidence="1">
    <location>
        <begin position="164"/>
        <end position="181"/>
    </location>
</feature>
<dbReference type="Proteomes" id="UP001497512">
    <property type="component" value="Chromosome 15"/>
</dbReference>
<dbReference type="InterPro" id="IPR000008">
    <property type="entry name" value="C2_dom"/>
</dbReference>